<dbReference type="InterPro" id="IPR035940">
    <property type="entry name" value="CAP_sf"/>
</dbReference>
<proteinExistence type="predicted"/>
<dbReference type="InterPro" id="IPR001283">
    <property type="entry name" value="CRISP-related"/>
</dbReference>
<feature type="chain" id="PRO_5033436839" evidence="1">
    <location>
        <begin position="17"/>
        <end position="202"/>
    </location>
</feature>
<dbReference type="SUPFAM" id="SSF55797">
    <property type="entry name" value="PR-1-like"/>
    <property type="match status" value="1"/>
</dbReference>
<dbReference type="SMART" id="SM00198">
    <property type="entry name" value="SCP"/>
    <property type="match status" value="1"/>
</dbReference>
<protein>
    <submittedName>
        <fullName evidence="4">Aste57867_4662 protein</fullName>
    </submittedName>
</protein>
<organism evidence="4 5">
    <name type="scientific">Aphanomyces stellatus</name>
    <dbReference type="NCBI Taxonomy" id="120398"/>
    <lineage>
        <taxon>Eukaryota</taxon>
        <taxon>Sar</taxon>
        <taxon>Stramenopiles</taxon>
        <taxon>Oomycota</taxon>
        <taxon>Saprolegniomycetes</taxon>
        <taxon>Saprolegniales</taxon>
        <taxon>Verrucalvaceae</taxon>
        <taxon>Aphanomyces</taxon>
    </lineage>
</organism>
<dbReference type="Proteomes" id="UP000332933">
    <property type="component" value="Unassembled WGS sequence"/>
</dbReference>
<evidence type="ECO:0000256" key="1">
    <source>
        <dbReference type="SAM" id="SignalP"/>
    </source>
</evidence>
<gene>
    <name evidence="4" type="primary">Aste57867_4662</name>
    <name evidence="3" type="ORF">As57867_004649</name>
    <name evidence="4" type="ORF">ASTE57867_4662</name>
</gene>
<dbReference type="AlphaFoldDB" id="A0A485KGY6"/>
<dbReference type="EMBL" id="VJMH01001186">
    <property type="protein sequence ID" value="KAF0712796.1"/>
    <property type="molecule type" value="Genomic_DNA"/>
</dbReference>
<keyword evidence="5" id="KW-1185">Reference proteome</keyword>
<dbReference type="EMBL" id="CAADRA010001186">
    <property type="protein sequence ID" value="VFT81765.1"/>
    <property type="molecule type" value="Genomic_DNA"/>
</dbReference>
<evidence type="ECO:0000313" key="5">
    <source>
        <dbReference type="Proteomes" id="UP000332933"/>
    </source>
</evidence>
<keyword evidence="1" id="KW-0732">Signal</keyword>
<sequence>MKISATLALLVSSATAFKGLRLRSAATLARAAQVDGSGGTLNDQILYQLNILRQAHGLNTVVWNDELAVDMQAWADSCPQKDGGGHGGPVGNQNLASFVPCDDDCKRQEGPSWGWYTEVLLWNYETDSCGTGDWMDCGHFSNSMSAAVTSIACGSSTCYNPNINGNDSLVWCNYVDAQIPPAIPRTNIEYEEIKASLTAGFA</sequence>
<dbReference type="Pfam" id="PF00188">
    <property type="entry name" value="CAP"/>
    <property type="match status" value="1"/>
</dbReference>
<dbReference type="CDD" id="cd05380">
    <property type="entry name" value="CAP_euk"/>
    <property type="match status" value="1"/>
</dbReference>
<feature type="signal peptide" evidence="1">
    <location>
        <begin position="1"/>
        <end position="16"/>
    </location>
</feature>
<dbReference type="PANTHER" id="PTHR10334">
    <property type="entry name" value="CYSTEINE-RICH SECRETORY PROTEIN-RELATED"/>
    <property type="match status" value="1"/>
</dbReference>
<accession>A0A485KGY6</accession>
<feature type="domain" description="SCP" evidence="2">
    <location>
        <begin position="40"/>
        <end position="176"/>
    </location>
</feature>
<evidence type="ECO:0000313" key="4">
    <source>
        <dbReference type="EMBL" id="VFT81765.1"/>
    </source>
</evidence>
<name>A0A485KGY6_9STRA</name>
<reference evidence="3" key="2">
    <citation type="submission" date="2019-06" db="EMBL/GenBank/DDBJ databases">
        <title>Genomics analysis of Aphanomyces spp. identifies a new class of oomycete effector associated with host adaptation.</title>
        <authorList>
            <person name="Gaulin E."/>
        </authorList>
    </citation>
    <scope>NUCLEOTIDE SEQUENCE</scope>
    <source>
        <strain evidence="3">CBS 578.67</strain>
    </source>
</reference>
<dbReference type="InterPro" id="IPR014044">
    <property type="entry name" value="CAP_dom"/>
</dbReference>
<reference evidence="4 5" key="1">
    <citation type="submission" date="2019-03" db="EMBL/GenBank/DDBJ databases">
        <authorList>
            <person name="Gaulin E."/>
            <person name="Dumas B."/>
        </authorList>
    </citation>
    <scope>NUCLEOTIDE SEQUENCE [LARGE SCALE GENOMIC DNA]</scope>
    <source>
        <strain evidence="4">CBS 568.67</strain>
    </source>
</reference>
<evidence type="ECO:0000259" key="2">
    <source>
        <dbReference type="SMART" id="SM00198"/>
    </source>
</evidence>
<dbReference type="OrthoDB" id="337038at2759"/>
<dbReference type="Gene3D" id="3.40.33.10">
    <property type="entry name" value="CAP"/>
    <property type="match status" value="1"/>
</dbReference>
<evidence type="ECO:0000313" key="3">
    <source>
        <dbReference type="EMBL" id="KAF0712796.1"/>
    </source>
</evidence>